<dbReference type="PIRSF" id="PIRSF006276">
    <property type="entry name" value="UspA"/>
    <property type="match status" value="1"/>
</dbReference>
<dbReference type="RefSeq" id="WP_016178870.1">
    <property type="nucleotide sequence ID" value="NZ_CAAKNX010000103.1"/>
</dbReference>
<protein>
    <recommendedName>
        <fullName evidence="2">Universal stress protein</fullName>
    </recommendedName>
</protein>
<keyword evidence="2" id="KW-0963">Cytoplasm</keyword>
<evidence type="ECO:0000313" key="6">
    <source>
        <dbReference type="Proteomes" id="UP000288388"/>
    </source>
</evidence>
<reference evidence="5 7" key="1">
    <citation type="submission" date="2017-10" db="EMBL/GenBank/DDBJ databases">
        <title>FDA dAtabase for Regulatory Grade micrObial Sequences (FDA-ARGOS): Supporting development and validation of Infectious Disease Dx tests.</title>
        <authorList>
            <person name="Campos J."/>
            <person name="Goldberg B."/>
            <person name="Tallon L.J."/>
            <person name="Sadzewicz L."/>
            <person name="Sengamalay N."/>
            <person name="Ott S."/>
            <person name="Godinez A."/>
            <person name="Nagaraj S."/>
            <person name="Vyas G."/>
            <person name="Aluvathingal J."/>
            <person name="Nadendla S."/>
            <person name="Geyer C."/>
            <person name="Nandy P."/>
            <person name="Hobson J."/>
            <person name="Sichtig H."/>
        </authorList>
    </citation>
    <scope>NUCLEOTIDE SEQUENCE [LARGE SCALE GENOMIC DNA]</scope>
    <source>
        <strain evidence="5 7">FDAARGOS_185</strain>
    </source>
</reference>
<evidence type="ECO:0000256" key="2">
    <source>
        <dbReference type="PIRNR" id="PIRNR006276"/>
    </source>
</evidence>
<evidence type="ECO:0000313" key="4">
    <source>
        <dbReference type="EMBL" id="RVU92344.1"/>
    </source>
</evidence>
<evidence type="ECO:0000313" key="7">
    <source>
        <dbReference type="Proteomes" id="UP000316316"/>
    </source>
</evidence>
<evidence type="ECO:0000256" key="1">
    <source>
        <dbReference type="ARBA" id="ARBA00008791"/>
    </source>
</evidence>
<name>A0A437UFD9_ENTAV</name>
<dbReference type="InterPro" id="IPR006016">
    <property type="entry name" value="UspA"/>
</dbReference>
<dbReference type="PRINTS" id="PR01438">
    <property type="entry name" value="UNVRSLSTRESS"/>
</dbReference>
<dbReference type="Pfam" id="PF00582">
    <property type="entry name" value="Usp"/>
    <property type="match status" value="1"/>
</dbReference>
<dbReference type="InterPro" id="IPR006015">
    <property type="entry name" value="Universal_stress_UspA"/>
</dbReference>
<dbReference type="EMBL" id="PDXQ01000002">
    <property type="protein sequence ID" value="TRZ28680.1"/>
    <property type="molecule type" value="Genomic_DNA"/>
</dbReference>
<dbReference type="PANTHER" id="PTHR46268">
    <property type="entry name" value="STRESS RESPONSE PROTEIN NHAX"/>
    <property type="match status" value="1"/>
</dbReference>
<dbReference type="InterPro" id="IPR014729">
    <property type="entry name" value="Rossmann-like_a/b/a_fold"/>
</dbReference>
<reference evidence="4 6" key="2">
    <citation type="submission" date="2018-12" db="EMBL/GenBank/DDBJ databases">
        <title>A novel vanA-carrying plasmid in a clinical isolate of Enterococcus avium.</title>
        <authorList>
            <person name="Bernasconi O.J."/>
            <person name="Luzzaro F."/>
            <person name="Endimiani A."/>
        </authorList>
    </citation>
    <scope>NUCLEOTIDE SEQUENCE [LARGE SCALE GENOMIC DNA]</scope>
    <source>
        <strain evidence="4 6">LC0559/18</strain>
    </source>
</reference>
<organism evidence="4 6">
    <name type="scientific">Enterococcus avium</name>
    <name type="common">Streptococcus avium</name>
    <dbReference type="NCBI Taxonomy" id="33945"/>
    <lineage>
        <taxon>Bacteria</taxon>
        <taxon>Bacillati</taxon>
        <taxon>Bacillota</taxon>
        <taxon>Bacilli</taxon>
        <taxon>Lactobacillales</taxon>
        <taxon>Enterococcaceae</taxon>
        <taxon>Enterococcus</taxon>
    </lineage>
</organism>
<dbReference type="GeneID" id="69570351"/>
<proteinExistence type="inferred from homology"/>
<dbReference type="GO" id="GO:0005737">
    <property type="term" value="C:cytoplasm"/>
    <property type="evidence" value="ECO:0007669"/>
    <property type="project" value="UniProtKB-SubCell"/>
</dbReference>
<evidence type="ECO:0000313" key="5">
    <source>
        <dbReference type="EMBL" id="TRZ28680.1"/>
    </source>
</evidence>
<accession>A0A437UFD9</accession>
<dbReference type="EMBL" id="RYZS01000002">
    <property type="protein sequence ID" value="RVU92344.1"/>
    <property type="molecule type" value="Genomic_DNA"/>
</dbReference>
<dbReference type="CDD" id="cd00293">
    <property type="entry name" value="USP-like"/>
    <property type="match status" value="1"/>
</dbReference>
<dbReference type="Gene3D" id="3.40.50.620">
    <property type="entry name" value="HUPs"/>
    <property type="match status" value="1"/>
</dbReference>
<dbReference type="AlphaFoldDB" id="A0A437UFD9"/>
<feature type="domain" description="UspA" evidence="3">
    <location>
        <begin position="5"/>
        <end position="143"/>
    </location>
</feature>
<comment type="similarity">
    <text evidence="1 2">Belongs to the universal stress protein A family.</text>
</comment>
<gene>
    <name evidence="5" type="ORF">AUF17_18390</name>
    <name evidence="4" type="ORF">EK398_17595</name>
</gene>
<dbReference type="SUPFAM" id="SSF52402">
    <property type="entry name" value="Adenine nucleotide alpha hydrolases-like"/>
    <property type="match status" value="1"/>
</dbReference>
<comment type="caution">
    <text evidence="4">The sequence shown here is derived from an EMBL/GenBank/DDBJ whole genome shotgun (WGS) entry which is preliminary data.</text>
</comment>
<sequence length="143" mass="15883">MMSKYKNILVAIDGSEHSEHAFDEAVEAAKRHDAKLNVISIINDSELSTSAFSFSKIYAAEKEQIEKEMLKKVHDAARKELENVEPFVELGSPKEKIIEFAKDNDIDMIYLGATGKGEIRLSRIGSTAAYVVNHAPCSVTVIR</sequence>
<evidence type="ECO:0000259" key="3">
    <source>
        <dbReference type="Pfam" id="PF00582"/>
    </source>
</evidence>
<dbReference type="PANTHER" id="PTHR46268:SF6">
    <property type="entry name" value="UNIVERSAL STRESS PROTEIN UP12"/>
    <property type="match status" value="1"/>
</dbReference>
<dbReference type="Proteomes" id="UP000288388">
    <property type="component" value="Unassembled WGS sequence"/>
</dbReference>
<dbReference type="Proteomes" id="UP000316316">
    <property type="component" value="Unassembled WGS sequence"/>
</dbReference>
<comment type="subcellular location">
    <subcellularLocation>
        <location evidence="2">Cytoplasm</location>
    </subcellularLocation>
</comment>